<dbReference type="Pfam" id="PF07583">
    <property type="entry name" value="PSCyt2"/>
    <property type="match status" value="1"/>
</dbReference>
<keyword evidence="6" id="KW-0732">Signal</keyword>
<dbReference type="InterPro" id="IPR022655">
    <property type="entry name" value="DUF1553"/>
</dbReference>
<accession>A0A7W9W5T9</accession>
<dbReference type="Proteomes" id="UP000520814">
    <property type="component" value="Unassembled WGS sequence"/>
</dbReference>
<feature type="signal peptide" evidence="6">
    <location>
        <begin position="1"/>
        <end position="20"/>
    </location>
</feature>
<keyword evidence="2 4" id="KW-0479">Metal-binding</keyword>
<dbReference type="SUPFAM" id="SSF56988">
    <property type="entry name" value="Anthrax protective antigen"/>
    <property type="match status" value="1"/>
</dbReference>
<dbReference type="InterPro" id="IPR036909">
    <property type="entry name" value="Cyt_c-like_dom_sf"/>
</dbReference>
<evidence type="ECO:0000259" key="8">
    <source>
        <dbReference type="PROSITE" id="PS51820"/>
    </source>
</evidence>
<dbReference type="GO" id="GO:0020037">
    <property type="term" value="F:heme binding"/>
    <property type="evidence" value="ECO:0007669"/>
    <property type="project" value="InterPro"/>
</dbReference>
<dbReference type="PROSITE" id="PS51820">
    <property type="entry name" value="PA14"/>
    <property type="match status" value="1"/>
</dbReference>
<dbReference type="Gene3D" id="3.90.182.10">
    <property type="entry name" value="Toxin - Anthrax Protective Antigen,domain 1"/>
    <property type="match status" value="1"/>
</dbReference>
<evidence type="ECO:0000313" key="10">
    <source>
        <dbReference type="Proteomes" id="UP000520814"/>
    </source>
</evidence>
<protein>
    <recommendedName>
        <fullName evidence="11">Cytochrome c</fullName>
    </recommendedName>
</protein>
<proteinExistence type="predicted"/>
<gene>
    <name evidence="9" type="ORF">HNQ39_001714</name>
</gene>
<dbReference type="AlphaFoldDB" id="A0A7W9W5T9"/>
<evidence type="ECO:0008006" key="11">
    <source>
        <dbReference type="Google" id="ProtNLM"/>
    </source>
</evidence>
<dbReference type="PANTHER" id="PTHR35889:SF3">
    <property type="entry name" value="F-BOX DOMAIN-CONTAINING PROTEIN"/>
    <property type="match status" value="1"/>
</dbReference>
<evidence type="ECO:0000259" key="7">
    <source>
        <dbReference type="PROSITE" id="PS51007"/>
    </source>
</evidence>
<evidence type="ECO:0000256" key="6">
    <source>
        <dbReference type="SAM" id="SignalP"/>
    </source>
</evidence>
<dbReference type="InterPro" id="IPR011658">
    <property type="entry name" value="PA14_dom"/>
</dbReference>
<dbReference type="Pfam" id="PF07691">
    <property type="entry name" value="PA14"/>
    <property type="match status" value="1"/>
</dbReference>
<dbReference type="InterPro" id="IPR037524">
    <property type="entry name" value="PA14/GLEYA"/>
</dbReference>
<evidence type="ECO:0000256" key="2">
    <source>
        <dbReference type="ARBA" id="ARBA00022723"/>
    </source>
</evidence>
<dbReference type="SMART" id="SM00758">
    <property type="entry name" value="PA14"/>
    <property type="match status" value="1"/>
</dbReference>
<evidence type="ECO:0000313" key="9">
    <source>
        <dbReference type="EMBL" id="MBB6049923.1"/>
    </source>
</evidence>
<evidence type="ECO:0000256" key="3">
    <source>
        <dbReference type="ARBA" id="ARBA00023004"/>
    </source>
</evidence>
<dbReference type="SUPFAM" id="SSF46626">
    <property type="entry name" value="Cytochrome c"/>
    <property type="match status" value="1"/>
</dbReference>
<comment type="caution">
    <text evidence="9">The sequence shown here is derived from an EMBL/GenBank/DDBJ whole genome shotgun (WGS) entry which is preliminary data.</text>
</comment>
<feature type="coiled-coil region" evidence="5">
    <location>
        <begin position="376"/>
        <end position="403"/>
    </location>
</feature>
<reference evidence="9 10" key="1">
    <citation type="submission" date="2020-08" db="EMBL/GenBank/DDBJ databases">
        <title>Genomic Encyclopedia of Type Strains, Phase IV (KMG-IV): sequencing the most valuable type-strain genomes for metagenomic binning, comparative biology and taxonomic classification.</title>
        <authorList>
            <person name="Goeker M."/>
        </authorList>
    </citation>
    <scope>NUCLEOTIDE SEQUENCE [LARGE SCALE GENOMIC DNA]</scope>
    <source>
        <strain evidence="9 10">DSM 23562</strain>
    </source>
</reference>
<feature type="chain" id="PRO_5030662591" description="Cytochrome c" evidence="6">
    <location>
        <begin position="21"/>
        <end position="942"/>
    </location>
</feature>
<evidence type="ECO:0000256" key="1">
    <source>
        <dbReference type="ARBA" id="ARBA00022617"/>
    </source>
</evidence>
<dbReference type="GO" id="GO:0046872">
    <property type="term" value="F:metal ion binding"/>
    <property type="evidence" value="ECO:0007669"/>
    <property type="project" value="UniProtKB-KW"/>
</dbReference>
<keyword evidence="5" id="KW-0175">Coiled coil</keyword>
<keyword evidence="3 4" id="KW-0408">Iron</keyword>
<dbReference type="PROSITE" id="PS51007">
    <property type="entry name" value="CYTC"/>
    <property type="match status" value="1"/>
</dbReference>
<organism evidence="9 10">
    <name type="scientific">Armatimonas rosea</name>
    <dbReference type="NCBI Taxonomy" id="685828"/>
    <lineage>
        <taxon>Bacteria</taxon>
        <taxon>Bacillati</taxon>
        <taxon>Armatimonadota</taxon>
        <taxon>Armatimonadia</taxon>
        <taxon>Armatimonadales</taxon>
        <taxon>Armatimonadaceae</taxon>
        <taxon>Armatimonas</taxon>
    </lineage>
</organism>
<name>A0A7W9W5T9_ARMRO</name>
<dbReference type="GO" id="GO:0009055">
    <property type="term" value="F:electron transfer activity"/>
    <property type="evidence" value="ECO:0007669"/>
    <property type="project" value="InterPro"/>
</dbReference>
<feature type="domain" description="PA14" evidence="8">
    <location>
        <begin position="415"/>
        <end position="553"/>
    </location>
</feature>
<dbReference type="EMBL" id="JACHGW010000002">
    <property type="protein sequence ID" value="MBB6049923.1"/>
    <property type="molecule type" value="Genomic_DNA"/>
</dbReference>
<keyword evidence="10" id="KW-1185">Reference proteome</keyword>
<evidence type="ECO:0000256" key="4">
    <source>
        <dbReference type="PROSITE-ProRule" id="PRU00433"/>
    </source>
</evidence>
<dbReference type="Pfam" id="PF07587">
    <property type="entry name" value="PSD1"/>
    <property type="match status" value="1"/>
</dbReference>
<evidence type="ECO:0000256" key="5">
    <source>
        <dbReference type="SAM" id="Coils"/>
    </source>
</evidence>
<dbReference type="PANTHER" id="PTHR35889">
    <property type="entry name" value="CYCLOINULO-OLIGOSACCHARIDE FRUCTANOTRANSFERASE-RELATED"/>
    <property type="match status" value="1"/>
</dbReference>
<keyword evidence="1 4" id="KW-0349">Heme</keyword>
<dbReference type="RefSeq" id="WP_184193909.1">
    <property type="nucleotide sequence ID" value="NZ_JACHGW010000002.1"/>
</dbReference>
<feature type="domain" description="Cytochrome c" evidence="7">
    <location>
        <begin position="15"/>
        <end position="216"/>
    </location>
</feature>
<sequence>MHKPWGVLCGVILLATAALGQKSAPSTTQFEAKVRPLLLAKCVTCHGEHGPQGGVRLDKPLDAPTAQKVLAAVRYDGKVKMPPSGKLALPEQEALALWIKDGAKWPVAPPAPKNGGAGGASTHWSFQPVKRAAVPKVQNPVLRDEWVKNPIDAFVLARLEKKKLLPNPPATRRELIRRVTYDLIGLPPTPEEVAAFERDPDPKAYEKLVERLLASPHYGEKWGRQWLDVVRFAETNSYERDNPKPNPWRYRDYVIKSYNADKPYNRFLTEQLAGDELPDATNETQIATGFYRLGVWDDEPVDAEQSRYDGIDDIVTTVGQAFLGLTLDCARCHDHKIDPIPTKDYYQFVAIFQNINYFRNGGATDEKLLFESAAEKADYEKRVQEKAEQVTAKKARIAALQQEFLQKRDALLKPGDLSDLAWKYYEGNFAALPDFDKLTPAASGTAATVDLSVKQRDASFAQLWTGSLSAPAAGEYTLWLDSDDGSRVFVNGQKLIDYDGSHGEGKEKRAKLTLPAGRVALRVEYFQSGPSPLGLNLAWAGPGFARRPLSPAKNTGALGVPVQLAAYKGQLDQNLAAEQTKLAKEVEELEKAEVAANKMLVVTETGPKSAETFILKRGNRETPGDKVEPGFPSCVGGGIINPTPLASSSGRRTALARWITDPANPLPARVMVNRLWQGHFGRGIVRTPNDYGFQGAAPTHPELLDWLASEFVAKGWSMKAIHRLILLSSTYQMSSKARPDALKADPENELFWRFDMRRLTAEEVRDSVLAVCGNLNLAQFGPSVYPDIQKEVLAGQSIPGKDWYPDRMKPEDKNRRSIYIFVKRSLLYPMLESFDVAETDRTNPIRYASVQPTQALAMLNSTLMNQQAKTLAERVKKDATDRPVPFIKRAFSLITQRDPTPAELTRCTRLLDNLRFKGATDQQAQTYLCLSLLNLSEFMYLD</sequence>
<dbReference type="InterPro" id="IPR009056">
    <property type="entry name" value="Cyt_c-like_dom"/>
</dbReference>
<dbReference type="InterPro" id="IPR011444">
    <property type="entry name" value="DUF1549"/>
</dbReference>